<dbReference type="OrthoDB" id="7032245at2"/>
<dbReference type="Proteomes" id="UP000245056">
    <property type="component" value="Unassembled WGS sequence"/>
</dbReference>
<sequence>MWELSLLAMAISRTPSRASLAPTEGAVISSLAQSPVGAELARDGDFKDAIAGKPCSHGER</sequence>
<evidence type="ECO:0000313" key="1">
    <source>
        <dbReference type="EMBL" id="PWE39281.1"/>
    </source>
</evidence>
<comment type="caution">
    <text evidence="1">The sequence shown here is derived from an EMBL/GenBank/DDBJ whole genome shotgun (WGS) entry which is preliminary data.</text>
</comment>
<protein>
    <submittedName>
        <fullName evidence="1">Uncharacterized protein</fullName>
    </submittedName>
</protein>
<proteinExistence type="predicted"/>
<evidence type="ECO:0000313" key="2">
    <source>
        <dbReference type="Proteomes" id="UP000245056"/>
    </source>
</evidence>
<dbReference type="EMBL" id="QFAW01000059">
    <property type="protein sequence ID" value="PWE39281.1"/>
    <property type="molecule type" value="Genomic_DNA"/>
</dbReference>
<reference evidence="1 2" key="1">
    <citation type="submission" date="2018-05" db="EMBL/GenBank/DDBJ databases">
        <title>Genome sequences of two Antarctic strains of Pseudomonas prosekii: insights into adaptation to extreme conditions.</title>
        <authorList>
            <person name="Snopkova K."/>
            <person name="Dufkova K."/>
            <person name="Cejkova D."/>
            <person name="Sedlacek I."/>
            <person name="Smajs D."/>
        </authorList>
    </citation>
    <scope>NUCLEOTIDE SEQUENCE [LARGE SCALE GENOMIC DNA]</scope>
    <source>
        <strain evidence="1 2">P2673</strain>
    </source>
</reference>
<gene>
    <name evidence="1" type="ORF">C9I49_26420</name>
</gene>
<dbReference type="AlphaFoldDB" id="A0A2U2D0X5"/>
<organism evidence="1 2">
    <name type="scientific">Pseudomonas prosekii</name>
    <dbReference type="NCBI Taxonomy" id="1148509"/>
    <lineage>
        <taxon>Bacteria</taxon>
        <taxon>Pseudomonadati</taxon>
        <taxon>Pseudomonadota</taxon>
        <taxon>Gammaproteobacteria</taxon>
        <taxon>Pseudomonadales</taxon>
        <taxon>Pseudomonadaceae</taxon>
        <taxon>Pseudomonas</taxon>
    </lineage>
</organism>
<name>A0A2U2D0X5_9PSED</name>
<accession>A0A2U2D0X5</accession>